<protein>
    <submittedName>
        <fullName evidence="9">Peptidase A24B, FlaK domain protein</fullName>
    </submittedName>
</protein>
<comment type="subcellular location">
    <subcellularLocation>
        <location evidence="1">Cell membrane</location>
        <topology evidence="1">Multi-pass membrane protein</topology>
    </subcellularLocation>
</comment>
<dbReference type="PANTHER" id="PTHR36506">
    <property type="entry name" value="PREFLAGELLIN PEPTIDASE"/>
    <property type="match status" value="1"/>
</dbReference>
<organism evidence="9 10">
    <name type="scientific">Methanoplanus limicola DSM 2279</name>
    <dbReference type="NCBI Taxonomy" id="937775"/>
    <lineage>
        <taxon>Archaea</taxon>
        <taxon>Methanobacteriati</taxon>
        <taxon>Methanobacteriota</taxon>
        <taxon>Stenosarchaea group</taxon>
        <taxon>Methanomicrobia</taxon>
        <taxon>Methanomicrobiales</taxon>
        <taxon>Methanomicrobiaceae</taxon>
        <taxon>Methanoplanus</taxon>
    </lineage>
</organism>
<keyword evidence="5 6" id="KW-0472">Membrane</keyword>
<dbReference type="InterPro" id="IPR052218">
    <property type="entry name" value="Preflagellin_Peptidase"/>
</dbReference>
<feature type="transmembrane region" description="Helical" evidence="6">
    <location>
        <begin position="6"/>
        <end position="23"/>
    </location>
</feature>
<dbReference type="GO" id="GO:0005886">
    <property type="term" value="C:plasma membrane"/>
    <property type="evidence" value="ECO:0007669"/>
    <property type="project" value="UniProtKB-SubCell"/>
</dbReference>
<dbReference type="Pfam" id="PF06847">
    <property type="entry name" value="Arc_PepC_II"/>
    <property type="match status" value="1"/>
</dbReference>
<feature type="domain" description="Prepilin type IV endopeptidase peptidase" evidence="7">
    <location>
        <begin position="13"/>
        <end position="127"/>
    </location>
</feature>
<evidence type="ECO:0000313" key="9">
    <source>
        <dbReference type="EMBL" id="EHQ35799.1"/>
    </source>
</evidence>
<evidence type="ECO:0000259" key="7">
    <source>
        <dbReference type="Pfam" id="PF01478"/>
    </source>
</evidence>
<dbReference type="EMBL" id="CM001436">
    <property type="protein sequence ID" value="EHQ35799.1"/>
    <property type="molecule type" value="Genomic_DNA"/>
</dbReference>
<dbReference type="InterPro" id="IPR000045">
    <property type="entry name" value="Prepilin_IV_endopep_pep"/>
</dbReference>
<dbReference type="Pfam" id="PF01478">
    <property type="entry name" value="Peptidase_A24"/>
    <property type="match status" value="1"/>
</dbReference>
<accession>H1YWJ7</accession>
<feature type="transmembrane region" description="Helical" evidence="6">
    <location>
        <begin position="117"/>
        <end position="143"/>
    </location>
</feature>
<dbReference type="HOGENOM" id="CLU_1067984_0_0_2"/>
<evidence type="ECO:0000256" key="5">
    <source>
        <dbReference type="ARBA" id="ARBA00023136"/>
    </source>
</evidence>
<proteinExistence type="predicted"/>
<evidence type="ECO:0000256" key="3">
    <source>
        <dbReference type="ARBA" id="ARBA00022692"/>
    </source>
</evidence>
<dbReference type="Gene3D" id="1.20.120.1220">
    <property type="match status" value="1"/>
</dbReference>
<keyword evidence="10" id="KW-1185">Reference proteome</keyword>
<gene>
    <name evidence="9" type="ORF">Metlim_1698</name>
</gene>
<dbReference type="InParanoid" id="H1YWJ7"/>
<feature type="transmembrane region" description="Helical" evidence="6">
    <location>
        <begin position="85"/>
        <end position="105"/>
    </location>
</feature>
<reference evidence="9 10" key="1">
    <citation type="submission" date="2011-10" db="EMBL/GenBank/DDBJ databases">
        <title>The Improved High-Quality Draft genome of Methanoplanus limicola DSM 2279.</title>
        <authorList>
            <consortium name="US DOE Joint Genome Institute (JGI-PGF)"/>
            <person name="Lucas S."/>
            <person name="Copeland A."/>
            <person name="Lapidus A."/>
            <person name="Glavina del Rio T."/>
            <person name="Dalin E."/>
            <person name="Tice H."/>
            <person name="Bruce D."/>
            <person name="Goodwin L."/>
            <person name="Pitluck S."/>
            <person name="Peters L."/>
            <person name="Mikhailova N."/>
            <person name="Lu M."/>
            <person name="Kyrpides N."/>
            <person name="Mavromatis K."/>
            <person name="Ivanova N."/>
            <person name="Markowitz V."/>
            <person name="Cheng J.-F."/>
            <person name="Hugenholtz P."/>
            <person name="Woyke T."/>
            <person name="Wu D."/>
            <person name="Wirth R."/>
            <person name="Brambilla E.-M."/>
            <person name="Klenk H.-P."/>
            <person name="Eisen J.A."/>
        </authorList>
    </citation>
    <scope>NUCLEOTIDE SEQUENCE [LARGE SCALE GENOMIC DNA]</scope>
    <source>
        <strain evidence="9 10">DSM 2279</strain>
    </source>
</reference>
<evidence type="ECO:0000256" key="1">
    <source>
        <dbReference type="ARBA" id="ARBA00004651"/>
    </source>
</evidence>
<dbReference type="InterPro" id="IPR009655">
    <property type="entry name" value="Preflagellin_peptidase_C"/>
</dbReference>
<evidence type="ECO:0000259" key="8">
    <source>
        <dbReference type="Pfam" id="PF06847"/>
    </source>
</evidence>
<name>H1YWJ7_9EURY</name>
<evidence type="ECO:0000256" key="6">
    <source>
        <dbReference type="SAM" id="Phobius"/>
    </source>
</evidence>
<feature type="transmembrane region" description="Helical" evidence="6">
    <location>
        <begin position="232"/>
        <end position="261"/>
    </location>
</feature>
<dbReference type="AlphaFoldDB" id="H1YWJ7"/>
<feature type="transmembrane region" description="Helical" evidence="6">
    <location>
        <begin position="35"/>
        <end position="53"/>
    </location>
</feature>
<evidence type="ECO:0000256" key="2">
    <source>
        <dbReference type="ARBA" id="ARBA00022475"/>
    </source>
</evidence>
<dbReference type="Gene3D" id="6.10.250.3240">
    <property type="match status" value="1"/>
</dbReference>
<dbReference type="GO" id="GO:0004190">
    <property type="term" value="F:aspartic-type endopeptidase activity"/>
    <property type="evidence" value="ECO:0007669"/>
    <property type="project" value="InterPro"/>
</dbReference>
<dbReference type="Proteomes" id="UP000005741">
    <property type="component" value="Chromosome"/>
</dbReference>
<feature type="transmembrane region" description="Helical" evidence="6">
    <location>
        <begin position="59"/>
        <end position="78"/>
    </location>
</feature>
<evidence type="ECO:0000256" key="4">
    <source>
        <dbReference type="ARBA" id="ARBA00022989"/>
    </source>
</evidence>
<feature type="domain" description="Preflagellin peptidase C-terminal" evidence="8">
    <location>
        <begin position="149"/>
        <end position="253"/>
    </location>
</feature>
<keyword evidence="2" id="KW-1003">Cell membrane</keyword>
<evidence type="ECO:0000313" key="10">
    <source>
        <dbReference type="Proteomes" id="UP000005741"/>
    </source>
</evidence>
<keyword evidence="4 6" id="KW-1133">Transmembrane helix</keyword>
<dbReference type="OrthoDB" id="19094at2157"/>
<keyword evidence="3 6" id="KW-0812">Transmembrane</keyword>
<dbReference type="STRING" id="937775.Metlim_1698"/>
<sequence length="264" mass="30336">MQYIVPLAISSFAVIMTLLYASYRDILERRVPFKTWYPMLTVGIPMTLWTYMIFFGIQIHFATGMIIMTLIFSLMFYFMSAYLHLFGGADAWAMIFISILIPFYPLQPIWGIPPYQFFPFSVFVNAVILNLTVPAVLLIYNILKGNRAPIKYMMIGYPVKSDSLTDHYGFIMEEFEEDGDGIKRHFMTYGGSLKRMVEGKRRMYTADIRKNPEDYSKEITYYKKAGSVWISYAVPFIIPITAGLITALIFGDILFALISVFTGA</sequence>
<dbReference type="PANTHER" id="PTHR36506:SF1">
    <property type="entry name" value="PREFLAGELLIN PEPTIDASE"/>
    <property type="match status" value="1"/>
</dbReference>